<evidence type="ECO:0000313" key="3">
    <source>
        <dbReference type="Proteomes" id="UP000295132"/>
    </source>
</evidence>
<dbReference type="Proteomes" id="UP001178888">
    <property type="component" value="Unassembled WGS sequence"/>
</dbReference>
<reference evidence="2 3" key="1">
    <citation type="submission" date="2019-03" db="EMBL/GenBank/DDBJ databases">
        <title>Bacillus niacini sp. nov. a Nicotinate-Metabolizing Mesophile Isolated from Soil.</title>
        <authorList>
            <person name="Zhang G."/>
        </authorList>
    </citation>
    <scope>NUCLEOTIDE SEQUENCE [LARGE SCALE GENOMIC DNA]</scope>
    <source>
        <strain evidence="2 3">WN066</strain>
    </source>
</reference>
<name>A0A4R5VTP9_9BACI</name>
<comment type="caution">
    <text evidence="2">The sequence shown here is derived from an EMBL/GenBank/DDBJ whole genome shotgun (WGS) entry which is preliminary data.</text>
</comment>
<dbReference type="Proteomes" id="UP000295132">
    <property type="component" value="Unassembled WGS sequence"/>
</dbReference>
<reference evidence="1" key="2">
    <citation type="submission" date="2023-08" db="EMBL/GenBank/DDBJ databases">
        <title>Nitrogen cycling bacteria in agricultural field soils.</title>
        <authorList>
            <person name="Jang J."/>
        </authorList>
    </citation>
    <scope>NUCLEOTIDE SEQUENCE</scope>
    <source>
        <strain evidence="1">PS3-36</strain>
    </source>
</reference>
<dbReference type="AlphaFoldDB" id="A0A4R5VTP9"/>
<evidence type="ECO:0000313" key="2">
    <source>
        <dbReference type="EMBL" id="TDK61432.1"/>
    </source>
</evidence>
<gene>
    <name evidence="2" type="ORF">E2K98_11060</name>
    <name evidence="1" type="ORF">RCG21_27085</name>
</gene>
<proteinExistence type="predicted"/>
<dbReference type="EMBL" id="SMYO01000005">
    <property type="protein sequence ID" value="TDK61432.1"/>
    <property type="molecule type" value="Genomic_DNA"/>
</dbReference>
<sequence>MKEASKTAVETVKTTFNEDTKKPNKKSGEFQFYLPFGYEINDKSPNNIVLKNGSRTFILFNNPQEDLASEVVYKATVAQYKHLYTNEKFKKNNELGFILVKHLKDDLNEVTVGIGGTKMTTQTKTSSLADDAKTMMQIVHSIKK</sequence>
<keyword evidence="4" id="KW-1185">Reference proteome</keyword>
<dbReference type="EMBL" id="JAVGVR010000001">
    <property type="protein sequence ID" value="MDQ6599964.1"/>
    <property type="molecule type" value="Genomic_DNA"/>
</dbReference>
<evidence type="ECO:0000313" key="4">
    <source>
        <dbReference type="Proteomes" id="UP001178888"/>
    </source>
</evidence>
<organism evidence="2 3">
    <name type="scientific">Bacillus salipaludis</name>
    <dbReference type="NCBI Taxonomy" id="2547811"/>
    <lineage>
        <taxon>Bacteria</taxon>
        <taxon>Bacillati</taxon>
        <taxon>Bacillota</taxon>
        <taxon>Bacilli</taxon>
        <taxon>Bacillales</taxon>
        <taxon>Bacillaceae</taxon>
        <taxon>Bacillus</taxon>
    </lineage>
</organism>
<dbReference type="RefSeq" id="WP_133334303.1">
    <property type="nucleotide sequence ID" value="NZ_JAVGVR010000001.1"/>
</dbReference>
<evidence type="ECO:0000313" key="1">
    <source>
        <dbReference type="EMBL" id="MDQ6599964.1"/>
    </source>
</evidence>
<protein>
    <submittedName>
        <fullName evidence="2">Uncharacterized protein</fullName>
    </submittedName>
</protein>
<accession>A0A4R5VTP9</accession>